<dbReference type="PANTHER" id="PTHR21666">
    <property type="entry name" value="PEPTIDASE-RELATED"/>
    <property type="match status" value="1"/>
</dbReference>
<keyword evidence="4" id="KW-1185">Reference proteome</keyword>
<feature type="coiled-coil region" evidence="1">
    <location>
        <begin position="58"/>
        <end position="120"/>
    </location>
</feature>
<feature type="coiled-coil region" evidence="1">
    <location>
        <begin position="187"/>
        <end position="214"/>
    </location>
</feature>
<protein>
    <submittedName>
        <fullName evidence="3">Glycyl-glycine endopeptidase ALE-1</fullName>
        <ecNumber evidence="3">3.4.24.75</ecNumber>
    </submittedName>
</protein>
<keyword evidence="1" id="KW-0175">Coiled coil</keyword>
<dbReference type="Gene3D" id="2.70.70.10">
    <property type="entry name" value="Glucose Permease (Domain IIA)"/>
    <property type="match status" value="1"/>
</dbReference>
<dbReference type="EMBL" id="CP075371">
    <property type="protein sequence ID" value="QVT81117.1"/>
    <property type="molecule type" value="Genomic_DNA"/>
</dbReference>
<sequence>MRSFPSAPRRRAAAVTLAAALTCGLGTTLSSTSPASAEGLRDRQQEIQDRIAATRNGIDEASDRAQRANAALDAATGRLADARDELARLEGEVAAAADRNAELRVELAASEERLAAAQTALIAGRIAVAQTRTEATDTITSIYQGAGDPGLRTLSSFLSAGSLEDIEVEQQAEQLIVGRQTTVYDEVQTAEARLEATEAEVAEATDLVAAQQAEAARTVRRMRLLRDRAVTARDQVLELVRTSRSAKQAALAARAEDQKALVELERQEAGVREKILAAQRAAERAGTGYTGETAGLFTMPSGGSITSPYGYRTHPIYGYYGLHDGTDFAPGCGAPLSAMADGTVISSYSSEVYGNRLYVSLGNVNGVNLTAVYNHASSYTVGVGERVSQGQTLGYVGDTGWSTGCHLHFTLLENGTAVDPMTYL</sequence>
<keyword evidence="3" id="KW-0378">Hydrolase</keyword>
<evidence type="ECO:0000256" key="1">
    <source>
        <dbReference type="SAM" id="Coils"/>
    </source>
</evidence>
<reference evidence="3 4" key="1">
    <citation type="submission" date="2021-05" db="EMBL/GenBank/DDBJ databases">
        <title>Complete genome of Nocardioides aquaticus KCTC 9944T isolated from meromictic and hypersaline Ekho Lake, Antarctica.</title>
        <authorList>
            <person name="Hwang K."/>
            <person name="Kim K.M."/>
            <person name="Choe H."/>
        </authorList>
    </citation>
    <scope>NUCLEOTIDE SEQUENCE [LARGE SCALE GENOMIC DNA]</scope>
    <source>
        <strain evidence="3 4">KCTC 9944</strain>
    </source>
</reference>
<accession>A0ABX8EKR2</accession>
<dbReference type="GO" id="GO:0016787">
    <property type="term" value="F:hydrolase activity"/>
    <property type="evidence" value="ECO:0007669"/>
    <property type="project" value="UniProtKB-KW"/>
</dbReference>
<evidence type="ECO:0000259" key="2">
    <source>
        <dbReference type="Pfam" id="PF01551"/>
    </source>
</evidence>
<dbReference type="PANTHER" id="PTHR21666:SF270">
    <property type="entry name" value="MUREIN HYDROLASE ACTIVATOR ENVC"/>
    <property type="match status" value="1"/>
</dbReference>
<feature type="coiled-coil region" evidence="1">
    <location>
        <begin position="247"/>
        <end position="281"/>
    </location>
</feature>
<dbReference type="RefSeq" id="WP_214056545.1">
    <property type="nucleotide sequence ID" value="NZ_BAAAHS010000176.1"/>
</dbReference>
<feature type="domain" description="M23ase beta-sheet core" evidence="2">
    <location>
        <begin position="322"/>
        <end position="420"/>
    </location>
</feature>
<organism evidence="3 4">
    <name type="scientific">Nocardioides aquaticus</name>
    <dbReference type="NCBI Taxonomy" id="160826"/>
    <lineage>
        <taxon>Bacteria</taxon>
        <taxon>Bacillati</taxon>
        <taxon>Actinomycetota</taxon>
        <taxon>Actinomycetes</taxon>
        <taxon>Propionibacteriales</taxon>
        <taxon>Nocardioidaceae</taxon>
        <taxon>Nocardioides</taxon>
    </lineage>
</organism>
<gene>
    <name evidence="3" type="ORF">ENKNEFLB_03525</name>
</gene>
<dbReference type="InterPro" id="IPR011055">
    <property type="entry name" value="Dup_hybrid_motif"/>
</dbReference>
<dbReference type="EC" id="3.4.24.75" evidence="3"/>
<dbReference type="Proteomes" id="UP000679307">
    <property type="component" value="Chromosome"/>
</dbReference>
<dbReference type="InterPro" id="IPR016047">
    <property type="entry name" value="M23ase_b-sheet_dom"/>
</dbReference>
<evidence type="ECO:0000313" key="4">
    <source>
        <dbReference type="Proteomes" id="UP000679307"/>
    </source>
</evidence>
<dbReference type="InterPro" id="IPR050570">
    <property type="entry name" value="Cell_wall_metabolism_enzyme"/>
</dbReference>
<evidence type="ECO:0000313" key="3">
    <source>
        <dbReference type="EMBL" id="QVT81117.1"/>
    </source>
</evidence>
<dbReference type="SUPFAM" id="SSF51261">
    <property type="entry name" value="Duplicated hybrid motif"/>
    <property type="match status" value="1"/>
</dbReference>
<dbReference type="CDD" id="cd12797">
    <property type="entry name" value="M23_peptidase"/>
    <property type="match status" value="1"/>
</dbReference>
<dbReference type="Pfam" id="PF01551">
    <property type="entry name" value="Peptidase_M23"/>
    <property type="match status" value="1"/>
</dbReference>
<proteinExistence type="predicted"/>
<name>A0ABX8EKR2_9ACTN</name>